<name>A0A5B0Q2G0_PUCGR</name>
<dbReference type="Proteomes" id="UP000324748">
    <property type="component" value="Unassembled WGS sequence"/>
</dbReference>
<dbReference type="SUPFAM" id="SSF57850">
    <property type="entry name" value="RING/U-box"/>
    <property type="match status" value="1"/>
</dbReference>
<evidence type="ECO:0000313" key="4">
    <source>
        <dbReference type="Proteomes" id="UP000325313"/>
    </source>
</evidence>
<evidence type="ECO:0000313" key="2">
    <source>
        <dbReference type="EMBL" id="KAA1124828.1"/>
    </source>
</evidence>
<dbReference type="OrthoDB" id="8062037at2759"/>
<accession>A0A5B0Q2G0</accession>
<organism evidence="1 3">
    <name type="scientific">Puccinia graminis f. sp. tritici</name>
    <dbReference type="NCBI Taxonomy" id="56615"/>
    <lineage>
        <taxon>Eukaryota</taxon>
        <taxon>Fungi</taxon>
        <taxon>Dikarya</taxon>
        <taxon>Basidiomycota</taxon>
        <taxon>Pucciniomycotina</taxon>
        <taxon>Pucciniomycetes</taxon>
        <taxon>Pucciniales</taxon>
        <taxon>Pucciniaceae</taxon>
        <taxon>Puccinia</taxon>
    </lineage>
</organism>
<dbReference type="EMBL" id="VDEP01000203">
    <property type="protein sequence ID" value="KAA1124828.1"/>
    <property type="molecule type" value="Genomic_DNA"/>
</dbReference>
<dbReference type="InterPro" id="IPR013083">
    <property type="entry name" value="Znf_RING/FYVE/PHD"/>
</dbReference>
<keyword evidence="3" id="KW-1185">Reference proteome</keyword>
<comment type="caution">
    <text evidence="1">The sequence shown here is derived from an EMBL/GenBank/DDBJ whole genome shotgun (WGS) entry which is preliminary data.</text>
</comment>
<dbReference type="Gene3D" id="3.30.40.10">
    <property type="entry name" value="Zinc/RING finger domain, C3HC4 (zinc finger)"/>
    <property type="match status" value="1"/>
</dbReference>
<protein>
    <recommendedName>
        <fullName evidence="5">RING-type domain-containing protein</fullName>
    </recommendedName>
</protein>
<dbReference type="EMBL" id="VSWC01000029">
    <property type="protein sequence ID" value="KAA1107365.1"/>
    <property type="molecule type" value="Genomic_DNA"/>
</dbReference>
<evidence type="ECO:0000313" key="1">
    <source>
        <dbReference type="EMBL" id="KAA1107365.1"/>
    </source>
</evidence>
<sequence>MAGHSLTPCTNPSSKPPARSTKNFKCLYCFQKGHTISRCHIVSYDQQKGLMRRIGSELWLSDNSPILLDPWRPIKDIVDTFSATQNHQSLVSPPPSTSFCYSFTSTAATEKSTMEDSEDLNKFTLSSAQTTEETNHQVVNNLPSLGSIGVKRLPLQQQDQLVRHFFRFDCEMAILCGAGTPVDRHIFVETKTKLTPEITEASRALLDLDPPRVRRFLTNLSNDRTELWVYSPFSQNREEGVSRLLERIEPIDPLTLELNHPTLATVACRFCDLTYYPHDVVIALPCDPAHHFHLMCIGLEMMQTPSCPVCDVPPLLCQR</sequence>
<dbReference type="Proteomes" id="UP000325313">
    <property type="component" value="Unassembled WGS sequence"/>
</dbReference>
<reference evidence="3 4" key="1">
    <citation type="submission" date="2019-05" db="EMBL/GenBank/DDBJ databases">
        <title>Emergence of the Ug99 lineage of the wheat stem rust pathogen through somatic hybridization.</title>
        <authorList>
            <person name="Li F."/>
            <person name="Upadhyaya N.M."/>
            <person name="Sperschneider J."/>
            <person name="Matny O."/>
            <person name="Nguyen-Phuc H."/>
            <person name="Mago R."/>
            <person name="Raley C."/>
            <person name="Miller M.E."/>
            <person name="Silverstein K.A.T."/>
            <person name="Henningsen E."/>
            <person name="Hirsch C.D."/>
            <person name="Visser B."/>
            <person name="Pretorius Z.A."/>
            <person name="Steffenson B.J."/>
            <person name="Schwessinger B."/>
            <person name="Dodds P.N."/>
            <person name="Figueroa M."/>
        </authorList>
    </citation>
    <scope>NUCLEOTIDE SEQUENCE [LARGE SCALE GENOMIC DNA]</scope>
    <source>
        <strain evidence="1">21-0</strain>
        <strain evidence="2 4">Ug99</strain>
    </source>
</reference>
<dbReference type="AlphaFoldDB" id="A0A5B0Q2G0"/>
<evidence type="ECO:0008006" key="5">
    <source>
        <dbReference type="Google" id="ProtNLM"/>
    </source>
</evidence>
<gene>
    <name evidence="1" type="ORF">PGT21_011298</name>
    <name evidence="2" type="ORF">PGTUg99_035625</name>
</gene>
<proteinExistence type="predicted"/>
<evidence type="ECO:0000313" key="3">
    <source>
        <dbReference type="Proteomes" id="UP000324748"/>
    </source>
</evidence>